<gene>
    <name evidence="3" type="ORF">H9Q76_03310</name>
</gene>
<name>A0A7G9FP49_9FIRM</name>
<feature type="transmembrane region" description="Helical" evidence="1">
    <location>
        <begin position="171"/>
        <end position="189"/>
    </location>
</feature>
<keyword evidence="1" id="KW-1133">Transmembrane helix</keyword>
<dbReference type="InterPro" id="IPR029002">
    <property type="entry name" value="PLPC/GPLD1"/>
</dbReference>
<accession>A0A7G9FP49</accession>
<dbReference type="RefSeq" id="WP_021985663.1">
    <property type="nucleotide sequence ID" value="NZ_CP060632.1"/>
</dbReference>
<dbReference type="KEGG" id="wcp:H9Q76_03310"/>
<evidence type="ECO:0000313" key="4">
    <source>
        <dbReference type="Proteomes" id="UP000515819"/>
    </source>
</evidence>
<keyword evidence="4" id="KW-1185">Reference proteome</keyword>
<organism evidence="3 4">
    <name type="scientific">Wujia chipingensis</name>
    <dbReference type="NCBI Taxonomy" id="2763670"/>
    <lineage>
        <taxon>Bacteria</taxon>
        <taxon>Bacillati</taxon>
        <taxon>Bacillota</taxon>
        <taxon>Clostridia</taxon>
        <taxon>Lachnospirales</taxon>
        <taxon>Lachnospiraceae</taxon>
        <taxon>Wujia</taxon>
    </lineage>
</organism>
<reference evidence="3 4" key="1">
    <citation type="submission" date="2020-08" db="EMBL/GenBank/DDBJ databases">
        <authorList>
            <person name="Liu C."/>
            <person name="Sun Q."/>
        </authorList>
    </citation>
    <scope>NUCLEOTIDE SEQUENCE [LARGE SCALE GENOMIC DNA]</scope>
    <source>
        <strain evidence="3 4">NSJ-4</strain>
    </source>
</reference>
<sequence>MRKKSHISLTKGVVHGLSAEQRFGHRLSLYVGSILPDCTPSFLTRRHCIEDTFDVCEKKMLGFLKHYKTKKKGVSILSSIRMGVVLHYIADYFTYPHNAHYPGTLKDHCSYEEDLKHRMRSFVRNRYESGEMQYDERMLPTIHSLQELLDYVKEKHEYYVHDRGNVNLDCAYSYIVCLAVMYSLLQLAVNPA</sequence>
<feature type="domain" description="Phospholipase C/D" evidence="2">
    <location>
        <begin position="23"/>
        <end position="160"/>
    </location>
</feature>
<dbReference type="EMBL" id="CP060632">
    <property type="protein sequence ID" value="QNM00331.1"/>
    <property type="molecule type" value="Genomic_DNA"/>
</dbReference>
<protein>
    <submittedName>
        <fullName evidence="3">Zinc dependent phospholipase C family protein</fullName>
    </submittedName>
</protein>
<dbReference type="Pfam" id="PF00882">
    <property type="entry name" value="Zn_dep_PLPC"/>
    <property type="match status" value="1"/>
</dbReference>
<evidence type="ECO:0000256" key="1">
    <source>
        <dbReference type="SAM" id="Phobius"/>
    </source>
</evidence>
<dbReference type="Proteomes" id="UP000515819">
    <property type="component" value="Chromosome"/>
</dbReference>
<dbReference type="AlphaFoldDB" id="A0A7G9FP49"/>
<keyword evidence="1" id="KW-0472">Membrane</keyword>
<proteinExistence type="predicted"/>
<evidence type="ECO:0000259" key="2">
    <source>
        <dbReference type="Pfam" id="PF00882"/>
    </source>
</evidence>
<evidence type="ECO:0000313" key="3">
    <source>
        <dbReference type="EMBL" id="QNM00331.1"/>
    </source>
</evidence>
<keyword evidence="1" id="KW-0812">Transmembrane</keyword>